<organism evidence="2 3">
    <name type="scientific">Biomphalaria glabrata</name>
    <name type="common">Bloodfluke planorb</name>
    <name type="synonym">Freshwater snail</name>
    <dbReference type="NCBI Taxonomy" id="6526"/>
    <lineage>
        <taxon>Eukaryota</taxon>
        <taxon>Metazoa</taxon>
        <taxon>Spiralia</taxon>
        <taxon>Lophotrochozoa</taxon>
        <taxon>Mollusca</taxon>
        <taxon>Gastropoda</taxon>
        <taxon>Heterobranchia</taxon>
        <taxon>Euthyneura</taxon>
        <taxon>Panpulmonata</taxon>
        <taxon>Hygrophila</taxon>
        <taxon>Lymnaeoidea</taxon>
        <taxon>Planorbidae</taxon>
        <taxon>Biomphalaria</taxon>
    </lineage>
</organism>
<proteinExistence type="predicted"/>
<dbReference type="Proteomes" id="UP000076420">
    <property type="component" value="Unassembled WGS sequence"/>
</dbReference>
<feature type="region of interest" description="Disordered" evidence="1">
    <location>
        <begin position="112"/>
        <end position="138"/>
    </location>
</feature>
<evidence type="ECO:0000256" key="1">
    <source>
        <dbReference type="SAM" id="MobiDB-lite"/>
    </source>
</evidence>
<gene>
    <name evidence="2" type="primary">106062102</name>
</gene>
<dbReference type="EnsemblMetazoa" id="BGLB027698-RA">
    <property type="protein sequence ID" value="BGLB027698-PA"/>
    <property type="gene ID" value="BGLB027698"/>
</dbReference>
<evidence type="ECO:0000313" key="3">
    <source>
        <dbReference type="Proteomes" id="UP000076420"/>
    </source>
</evidence>
<dbReference type="KEGG" id="bgt:106062102"/>
<accession>A0A2C9L6Q5</accession>
<reference evidence="2" key="1">
    <citation type="submission" date="2020-05" db="UniProtKB">
        <authorList>
            <consortium name="EnsemblMetazoa"/>
        </authorList>
    </citation>
    <scope>IDENTIFICATION</scope>
    <source>
        <strain evidence="2">BB02</strain>
    </source>
</reference>
<evidence type="ECO:0000313" key="2">
    <source>
        <dbReference type="EnsemblMetazoa" id="BGLB027698-PA"/>
    </source>
</evidence>
<dbReference type="VEuPathDB" id="VectorBase:BGLB027698"/>
<sequence length="161" mass="17839">MHSAISFLFMETPVSNVTPASNVDLLFGVDAVDVKADETITISDVRVSNPPDVLDFLDLGCGSVPATIQISTMEDEIILTEPPNELIIPDISKEISVDIQVIKDGMDISVEEEDKVKEQAENGEKEKMETSSNEDKVDGIPVKYDDDLDFSLLKVIWFKMF</sequence>
<dbReference type="VEuPathDB" id="VectorBase:BGLAX_040322"/>
<name>A0A2C9L6Q5_BIOGL</name>
<protein>
    <submittedName>
        <fullName evidence="2">Uncharacterized protein</fullName>
    </submittedName>
</protein>
<feature type="compositionally biased region" description="Basic and acidic residues" evidence="1">
    <location>
        <begin position="114"/>
        <end position="138"/>
    </location>
</feature>
<dbReference type="AlphaFoldDB" id="A0A2C9L6Q5"/>